<organism evidence="1 2">
    <name type="scientific">Dyadobacter luticola</name>
    <dbReference type="NCBI Taxonomy" id="1979387"/>
    <lineage>
        <taxon>Bacteria</taxon>
        <taxon>Pseudomonadati</taxon>
        <taxon>Bacteroidota</taxon>
        <taxon>Cytophagia</taxon>
        <taxon>Cytophagales</taxon>
        <taxon>Spirosomataceae</taxon>
        <taxon>Dyadobacter</taxon>
    </lineage>
</organism>
<dbReference type="OrthoDB" id="641005at2"/>
<protein>
    <submittedName>
        <fullName evidence="1">Universal stress protein</fullName>
    </submittedName>
</protein>
<gene>
    <name evidence="1" type="ORF">FEN17_02055</name>
</gene>
<dbReference type="RefSeq" id="WP_138363651.1">
    <property type="nucleotide sequence ID" value="NZ_VCEJ01000002.1"/>
</dbReference>
<evidence type="ECO:0000313" key="1">
    <source>
        <dbReference type="EMBL" id="TLV02441.1"/>
    </source>
</evidence>
<dbReference type="Gene3D" id="3.40.50.12370">
    <property type="match status" value="1"/>
</dbReference>
<accession>A0A5R9L202</accession>
<dbReference type="AlphaFoldDB" id="A0A5R9L202"/>
<sequence length="279" mass="31638">MKNILLAINPERPSIPCMHFGCYLAQLTQARLTAVFLQKHLADKAPALKTVYGIPYVETIVATDLPGYTEHEEMRAVYIETFKKICEDKGIRHSINQDLDDPFEGFIAESRFADLLVINRNTSLEEDTGQSPTDFVKNIIAKAECPVITAPITFNNINEIVLAYDDSRSSAFAVKQFSYLFPEMDDMKITMLHVDEGEHENDIQREKLSNWISAHYSYPVFKTMTGKASSELYKHLYNQKKTLVIMGSYGRNALSTLISPSTADSLLENLDLPFFFAHH</sequence>
<reference evidence="1 2" key="1">
    <citation type="submission" date="2019-05" db="EMBL/GenBank/DDBJ databases">
        <authorList>
            <person name="Qu J.-H."/>
        </authorList>
    </citation>
    <scope>NUCLEOTIDE SEQUENCE [LARGE SCALE GENOMIC DNA]</scope>
    <source>
        <strain evidence="1 2">T17</strain>
    </source>
</reference>
<dbReference type="Proteomes" id="UP000306402">
    <property type="component" value="Unassembled WGS sequence"/>
</dbReference>
<evidence type="ECO:0000313" key="2">
    <source>
        <dbReference type="Proteomes" id="UP000306402"/>
    </source>
</evidence>
<comment type="caution">
    <text evidence="1">The sequence shown here is derived from an EMBL/GenBank/DDBJ whole genome shotgun (WGS) entry which is preliminary data.</text>
</comment>
<dbReference type="SUPFAM" id="SSF52402">
    <property type="entry name" value="Adenine nucleotide alpha hydrolases-like"/>
    <property type="match status" value="2"/>
</dbReference>
<keyword evidence="2" id="KW-1185">Reference proteome</keyword>
<proteinExistence type="predicted"/>
<name>A0A5R9L202_9BACT</name>
<dbReference type="EMBL" id="VCEJ01000002">
    <property type="protein sequence ID" value="TLV02441.1"/>
    <property type="molecule type" value="Genomic_DNA"/>
</dbReference>